<name>A0A8J3ST66_9ACTN</name>
<feature type="region of interest" description="Disordered" evidence="1">
    <location>
        <begin position="621"/>
        <end position="641"/>
    </location>
</feature>
<comment type="caution">
    <text evidence="2">The sequence shown here is derived from an EMBL/GenBank/DDBJ whole genome shotgun (WGS) entry which is preliminary data.</text>
</comment>
<dbReference type="Proteomes" id="UP000634476">
    <property type="component" value="Unassembled WGS sequence"/>
</dbReference>
<dbReference type="AlphaFoldDB" id="A0A8J3ST66"/>
<keyword evidence="3" id="KW-1185">Reference proteome</keyword>
<proteinExistence type="predicted"/>
<evidence type="ECO:0000256" key="1">
    <source>
        <dbReference type="SAM" id="MobiDB-lite"/>
    </source>
</evidence>
<evidence type="ECO:0008006" key="4">
    <source>
        <dbReference type="Google" id="ProtNLM"/>
    </source>
</evidence>
<gene>
    <name evidence="2" type="ORF">Pta02_22020</name>
</gene>
<feature type="region of interest" description="Disordered" evidence="1">
    <location>
        <begin position="809"/>
        <end position="875"/>
    </location>
</feature>
<protein>
    <recommendedName>
        <fullName evidence="4">Secreted protein</fullName>
    </recommendedName>
</protein>
<evidence type="ECO:0000313" key="2">
    <source>
        <dbReference type="EMBL" id="GII00194.1"/>
    </source>
</evidence>
<organism evidence="2 3">
    <name type="scientific">Planobispora takensis</name>
    <dbReference type="NCBI Taxonomy" id="1367882"/>
    <lineage>
        <taxon>Bacteria</taxon>
        <taxon>Bacillati</taxon>
        <taxon>Actinomycetota</taxon>
        <taxon>Actinomycetes</taxon>
        <taxon>Streptosporangiales</taxon>
        <taxon>Streptosporangiaceae</taxon>
        <taxon>Planobispora</taxon>
    </lineage>
</organism>
<sequence length="1095" mass="116674">MSVWEEVRALIDAGDADKVAARVAELDRAERREVARELPGHIAAAREAAHRATAEKEQRLLVERVQAMEMGQEEFDRYAAERGLLREDRRLWAGNLHHDWLHGAGPGTRSAERDAWIDPMRAAGAGTIESVTAVISWLNRRDFDRWGSPADAVGPVARAVAARPAEWRADLAVRLALKVRGVRGDVNWYGDPVDRHLPPALELFRQLGTAPPEHDPLVVGWVTMTPDADRLREDPLLDVLVPRIFQAEGTGRALREERADPLAPDSWLGVLHALAAEGRISRQMLLSGCAGRFLRGGDAADLRFFARLHELLEPSAAEAAARARDYLRLLPVAPGPVAELALRHLRRLDADPAGTAAGAAPAVGGASGRTETVDAAEGSGALEPLDAAEVVEALEGLLFRAEGGLVRDGLAWLEERLKADPERADGLVPALAPALGHQARAVQERAVRLAVRHAAAFTPPGARTLREATGQLPPDLHNRMAAAFGGELRQEPEPEPEPEEVLQPRAIPTLSPPVAFLATPERPEEVAALYGAQGWIAAERFLAGFVRCAVRDAEGLREALAETRRRGMHRSPQLWSAALVSGFLKLGADRVPEPAAHSGDLPLARVVRTEEPAAQIVLTGEPSAAQSTPAGEFPAGPVTVPPGALRRGAHAAWQVLGPGHLIRRRQEEILAALRDGALPPLLLATPTLTTGHLDPAELVARLERLEEAGAEPLLADLTQALLRLPRTADPGAAARAAGLTSAAGREAARRLAGMGLPDPEVAVRWFCSPEAQDEQWRQQENPAGHWLDEREPDGPLTPRQVMAVVTITPSGNDATTGPAEVTSADDAVTGSPEASPADGAEIGPPEASPADGTVTASAGTASPERRAGDDGPGGDRLAAAVAELVATLVASPVTGPGPGPAKEDLDWWPSVMPSHREVVAAHMLPFRRWDDRGDGFAQQRLPNLALLQGPTGQATALLLAERLVMGLSTHPSRALLHLAATGALPAADLGADLGRRLRRFWITLGAVRSILNDAVRQGAVRDAWTMTAAILPAALPAPGERPRKALLEFFVFARKLAGWAGARGEIPEITAVAARRGGNPFLQECRCLHGLLTRP</sequence>
<reference evidence="2" key="1">
    <citation type="submission" date="2021-01" db="EMBL/GenBank/DDBJ databases">
        <title>Whole genome shotgun sequence of Planobispora takensis NBRC 109077.</title>
        <authorList>
            <person name="Komaki H."/>
            <person name="Tamura T."/>
        </authorList>
    </citation>
    <scope>NUCLEOTIDE SEQUENCE</scope>
    <source>
        <strain evidence="2">NBRC 109077</strain>
    </source>
</reference>
<dbReference type="RefSeq" id="WP_203874612.1">
    <property type="nucleotide sequence ID" value="NZ_BOOK01000014.1"/>
</dbReference>
<accession>A0A8J3ST66</accession>
<dbReference type="EMBL" id="BOOK01000014">
    <property type="protein sequence ID" value="GII00194.1"/>
    <property type="molecule type" value="Genomic_DNA"/>
</dbReference>
<evidence type="ECO:0000313" key="3">
    <source>
        <dbReference type="Proteomes" id="UP000634476"/>
    </source>
</evidence>